<dbReference type="Proteomes" id="UP001180020">
    <property type="component" value="Unassembled WGS sequence"/>
</dbReference>
<evidence type="ECO:0000256" key="3">
    <source>
        <dbReference type="ARBA" id="ARBA00023043"/>
    </source>
</evidence>
<keyword evidence="3 4" id="KW-0040">ANK repeat</keyword>
<accession>A0AAV9C5V3</accession>
<protein>
    <submittedName>
        <fullName evidence="5">Uncharacterized protein</fullName>
    </submittedName>
</protein>
<sequence length="146" mass="15437">MAALEQHLVLMCVEGGTSARVAAHTDTLNINIDHPIEDGDTALHLCCLYGHLSCVQLLLERGASLESKDEEGALPIHDACAGGFIQIVQFLIDAAKTPEKVRHMLDTTDSEGETTPAELSDLGTEVRGVLEAAAVEATSPDSSDSK</sequence>
<dbReference type="InterPro" id="IPR036770">
    <property type="entry name" value="Ankyrin_rpt-contain_sf"/>
</dbReference>
<dbReference type="PANTHER" id="PTHR24136">
    <property type="entry name" value="SOWAH (DROSOPHILA) HOMOLOG"/>
    <property type="match status" value="1"/>
</dbReference>
<reference evidence="5" key="1">
    <citation type="journal article" date="2023" name="Nat. Commun.">
        <title>Diploid and tetraploid genomes of Acorus and the evolution of monocots.</title>
        <authorList>
            <person name="Ma L."/>
            <person name="Liu K.W."/>
            <person name="Li Z."/>
            <person name="Hsiao Y.Y."/>
            <person name="Qi Y."/>
            <person name="Fu T."/>
            <person name="Tang G.D."/>
            <person name="Zhang D."/>
            <person name="Sun W.H."/>
            <person name="Liu D.K."/>
            <person name="Li Y."/>
            <person name="Chen G.Z."/>
            <person name="Liu X.D."/>
            <person name="Liao X.Y."/>
            <person name="Jiang Y.T."/>
            <person name="Yu X."/>
            <person name="Hao Y."/>
            <person name="Huang J."/>
            <person name="Zhao X.W."/>
            <person name="Ke S."/>
            <person name="Chen Y.Y."/>
            <person name="Wu W.L."/>
            <person name="Hsu J.L."/>
            <person name="Lin Y.F."/>
            <person name="Huang M.D."/>
            <person name="Li C.Y."/>
            <person name="Huang L."/>
            <person name="Wang Z.W."/>
            <person name="Zhao X."/>
            <person name="Zhong W.Y."/>
            <person name="Peng D.H."/>
            <person name="Ahmad S."/>
            <person name="Lan S."/>
            <person name="Zhang J.S."/>
            <person name="Tsai W.C."/>
            <person name="Van de Peer Y."/>
            <person name="Liu Z.J."/>
        </authorList>
    </citation>
    <scope>NUCLEOTIDE SEQUENCE</scope>
    <source>
        <strain evidence="5">CP</strain>
    </source>
</reference>
<comment type="caution">
    <text evidence="5">The sequence shown here is derived from an EMBL/GenBank/DDBJ whole genome shotgun (WGS) entry which is preliminary data.</text>
</comment>
<dbReference type="GO" id="GO:0016567">
    <property type="term" value="P:protein ubiquitination"/>
    <property type="evidence" value="ECO:0007669"/>
    <property type="project" value="TreeGrafter"/>
</dbReference>
<dbReference type="AlphaFoldDB" id="A0AAV9C5V3"/>
<evidence type="ECO:0000256" key="1">
    <source>
        <dbReference type="ARBA" id="ARBA00005949"/>
    </source>
</evidence>
<dbReference type="PROSITE" id="PS50297">
    <property type="entry name" value="ANK_REP_REGION"/>
    <property type="match status" value="1"/>
</dbReference>
<dbReference type="Gene3D" id="1.25.40.20">
    <property type="entry name" value="Ankyrin repeat-containing domain"/>
    <property type="match status" value="1"/>
</dbReference>
<proteinExistence type="inferred from homology"/>
<dbReference type="EMBL" id="JAUJYO010000021">
    <property type="protein sequence ID" value="KAK1284291.1"/>
    <property type="molecule type" value="Genomic_DNA"/>
</dbReference>
<dbReference type="GO" id="GO:0045732">
    <property type="term" value="P:positive regulation of protein catabolic process"/>
    <property type="evidence" value="ECO:0007669"/>
    <property type="project" value="TreeGrafter"/>
</dbReference>
<comment type="similarity">
    <text evidence="1">Belongs to the ankyrin SOCS box (ASB) family.</text>
</comment>
<dbReference type="InterPro" id="IPR051573">
    <property type="entry name" value="Ankyrin-SOCS_box_domain"/>
</dbReference>
<evidence type="ECO:0000256" key="4">
    <source>
        <dbReference type="PROSITE-ProRule" id="PRU00023"/>
    </source>
</evidence>
<dbReference type="Pfam" id="PF12796">
    <property type="entry name" value="Ank_2"/>
    <property type="match status" value="1"/>
</dbReference>
<name>A0AAV9C5V3_ACOCL</name>
<keyword evidence="6" id="KW-1185">Reference proteome</keyword>
<feature type="repeat" description="ANK" evidence="4">
    <location>
        <begin position="38"/>
        <end position="70"/>
    </location>
</feature>
<evidence type="ECO:0000313" key="5">
    <source>
        <dbReference type="EMBL" id="KAK1284291.1"/>
    </source>
</evidence>
<evidence type="ECO:0000256" key="2">
    <source>
        <dbReference type="ARBA" id="ARBA00022737"/>
    </source>
</evidence>
<dbReference type="SMART" id="SM00248">
    <property type="entry name" value="ANK"/>
    <property type="match status" value="2"/>
</dbReference>
<dbReference type="SUPFAM" id="SSF48403">
    <property type="entry name" value="Ankyrin repeat"/>
    <property type="match status" value="1"/>
</dbReference>
<keyword evidence="2" id="KW-0677">Repeat</keyword>
<organism evidence="5 6">
    <name type="scientific">Acorus calamus</name>
    <name type="common">Sweet flag</name>
    <dbReference type="NCBI Taxonomy" id="4465"/>
    <lineage>
        <taxon>Eukaryota</taxon>
        <taxon>Viridiplantae</taxon>
        <taxon>Streptophyta</taxon>
        <taxon>Embryophyta</taxon>
        <taxon>Tracheophyta</taxon>
        <taxon>Spermatophyta</taxon>
        <taxon>Magnoliopsida</taxon>
        <taxon>Liliopsida</taxon>
        <taxon>Acoraceae</taxon>
        <taxon>Acorus</taxon>
    </lineage>
</organism>
<reference evidence="5" key="2">
    <citation type="submission" date="2023-06" db="EMBL/GenBank/DDBJ databases">
        <authorList>
            <person name="Ma L."/>
            <person name="Liu K.-W."/>
            <person name="Li Z."/>
            <person name="Hsiao Y.-Y."/>
            <person name="Qi Y."/>
            <person name="Fu T."/>
            <person name="Tang G."/>
            <person name="Zhang D."/>
            <person name="Sun W.-H."/>
            <person name="Liu D.-K."/>
            <person name="Li Y."/>
            <person name="Chen G.-Z."/>
            <person name="Liu X.-D."/>
            <person name="Liao X.-Y."/>
            <person name="Jiang Y.-T."/>
            <person name="Yu X."/>
            <person name="Hao Y."/>
            <person name="Huang J."/>
            <person name="Zhao X.-W."/>
            <person name="Ke S."/>
            <person name="Chen Y.-Y."/>
            <person name="Wu W.-L."/>
            <person name="Hsu J.-L."/>
            <person name="Lin Y.-F."/>
            <person name="Huang M.-D."/>
            <person name="Li C.-Y."/>
            <person name="Huang L."/>
            <person name="Wang Z.-W."/>
            <person name="Zhao X."/>
            <person name="Zhong W.-Y."/>
            <person name="Peng D.-H."/>
            <person name="Ahmad S."/>
            <person name="Lan S."/>
            <person name="Zhang J.-S."/>
            <person name="Tsai W.-C."/>
            <person name="Van De Peer Y."/>
            <person name="Liu Z.-J."/>
        </authorList>
    </citation>
    <scope>NUCLEOTIDE SEQUENCE</scope>
    <source>
        <strain evidence="5">CP</strain>
        <tissue evidence="5">Leaves</tissue>
    </source>
</reference>
<dbReference type="PANTHER" id="PTHR24136:SF15">
    <property type="entry name" value="ANK_REP_REGION DOMAIN-CONTAINING PROTEIN"/>
    <property type="match status" value="1"/>
</dbReference>
<dbReference type="PROSITE" id="PS50088">
    <property type="entry name" value="ANK_REPEAT"/>
    <property type="match status" value="1"/>
</dbReference>
<evidence type="ECO:0000313" key="6">
    <source>
        <dbReference type="Proteomes" id="UP001180020"/>
    </source>
</evidence>
<dbReference type="InterPro" id="IPR002110">
    <property type="entry name" value="Ankyrin_rpt"/>
</dbReference>
<gene>
    <name evidence="5" type="ORF">QJS10_CPB21g00237</name>
</gene>